<dbReference type="KEGG" id="gtt:GUITHDRAFT_118722"/>
<keyword evidence="2" id="KW-0812">Transmembrane</keyword>
<dbReference type="GO" id="GO:0016020">
    <property type="term" value="C:membrane"/>
    <property type="evidence" value="ECO:0007669"/>
    <property type="project" value="UniProtKB-SubCell"/>
</dbReference>
<dbReference type="RefSeq" id="XP_005822047.1">
    <property type="nucleotide sequence ID" value="XM_005821990.1"/>
</dbReference>
<dbReference type="Gene3D" id="3.40.50.2300">
    <property type="match status" value="4"/>
</dbReference>
<evidence type="ECO:0000256" key="6">
    <source>
        <dbReference type="ARBA" id="ARBA00023180"/>
    </source>
</evidence>
<keyword evidence="10" id="KW-1185">Reference proteome</keyword>
<dbReference type="EnsemblProtists" id="EKX35067">
    <property type="protein sequence ID" value="EKX35067"/>
    <property type="gene ID" value="GUITHDRAFT_118722"/>
</dbReference>
<dbReference type="SUPFAM" id="SSF53822">
    <property type="entry name" value="Periplasmic binding protein-like I"/>
    <property type="match status" value="2"/>
</dbReference>
<accession>L1IG50</accession>
<protein>
    <recommendedName>
        <fullName evidence="7">Receptor ligand binding region domain-containing protein</fullName>
    </recommendedName>
</protein>
<name>L1IG50_GUITC</name>
<evidence type="ECO:0000256" key="4">
    <source>
        <dbReference type="ARBA" id="ARBA00023136"/>
    </source>
</evidence>
<evidence type="ECO:0000313" key="10">
    <source>
        <dbReference type="Proteomes" id="UP000011087"/>
    </source>
</evidence>
<reference evidence="9" key="3">
    <citation type="submission" date="2015-06" db="UniProtKB">
        <authorList>
            <consortium name="EnsemblProtists"/>
        </authorList>
    </citation>
    <scope>IDENTIFICATION</scope>
</reference>
<dbReference type="OrthoDB" id="425344at2759"/>
<evidence type="ECO:0000256" key="1">
    <source>
        <dbReference type="ARBA" id="ARBA00004141"/>
    </source>
</evidence>
<proteinExistence type="predicted"/>
<dbReference type="GeneID" id="17291841"/>
<reference evidence="10" key="2">
    <citation type="submission" date="2012-11" db="EMBL/GenBank/DDBJ databases">
        <authorList>
            <person name="Kuo A."/>
            <person name="Curtis B.A."/>
            <person name="Tanifuji G."/>
            <person name="Burki F."/>
            <person name="Gruber A."/>
            <person name="Irimia M."/>
            <person name="Maruyama S."/>
            <person name="Arias M.C."/>
            <person name="Ball S.G."/>
            <person name="Gile G.H."/>
            <person name="Hirakawa Y."/>
            <person name="Hopkins J.F."/>
            <person name="Rensing S.A."/>
            <person name="Schmutz J."/>
            <person name="Symeonidi A."/>
            <person name="Elias M."/>
            <person name="Eveleigh R.J."/>
            <person name="Herman E.K."/>
            <person name="Klute M.J."/>
            <person name="Nakayama T."/>
            <person name="Obornik M."/>
            <person name="Reyes-Prieto A."/>
            <person name="Armbrust E.V."/>
            <person name="Aves S.J."/>
            <person name="Beiko R.G."/>
            <person name="Coutinho P."/>
            <person name="Dacks J.B."/>
            <person name="Durnford D.G."/>
            <person name="Fast N.M."/>
            <person name="Green B.R."/>
            <person name="Grisdale C."/>
            <person name="Hempe F."/>
            <person name="Henrissat B."/>
            <person name="Hoppner M.P."/>
            <person name="Ishida K.-I."/>
            <person name="Kim E."/>
            <person name="Koreny L."/>
            <person name="Kroth P.G."/>
            <person name="Liu Y."/>
            <person name="Malik S.-B."/>
            <person name="Maier U.G."/>
            <person name="McRose D."/>
            <person name="Mock T."/>
            <person name="Neilson J.A."/>
            <person name="Onodera N.T."/>
            <person name="Poole A.M."/>
            <person name="Pritham E.J."/>
            <person name="Richards T.A."/>
            <person name="Rocap G."/>
            <person name="Roy S.W."/>
            <person name="Sarai C."/>
            <person name="Schaack S."/>
            <person name="Shirato S."/>
            <person name="Slamovits C.H."/>
            <person name="Spencer D.F."/>
            <person name="Suzuki S."/>
            <person name="Worden A.Z."/>
            <person name="Zauner S."/>
            <person name="Barry K."/>
            <person name="Bell C."/>
            <person name="Bharti A.K."/>
            <person name="Crow J.A."/>
            <person name="Grimwood J."/>
            <person name="Kramer R."/>
            <person name="Lindquist E."/>
            <person name="Lucas S."/>
            <person name="Salamov A."/>
            <person name="McFadden G.I."/>
            <person name="Lane C.E."/>
            <person name="Keeling P.J."/>
            <person name="Gray M.W."/>
            <person name="Grigoriev I.V."/>
            <person name="Archibald J.M."/>
        </authorList>
    </citation>
    <scope>NUCLEOTIDE SEQUENCE</scope>
    <source>
        <strain evidence="10">CCMP2712</strain>
    </source>
</reference>
<feature type="domain" description="Receptor ligand binding region" evidence="7">
    <location>
        <begin position="28"/>
        <end position="329"/>
    </location>
</feature>
<evidence type="ECO:0000259" key="7">
    <source>
        <dbReference type="Pfam" id="PF01094"/>
    </source>
</evidence>
<comment type="subcellular location">
    <subcellularLocation>
        <location evidence="1">Membrane</location>
        <topology evidence="1">Multi-pass membrane protein</topology>
    </subcellularLocation>
</comment>
<dbReference type="GO" id="GO:0004930">
    <property type="term" value="F:G protein-coupled receptor activity"/>
    <property type="evidence" value="ECO:0007669"/>
    <property type="project" value="InterPro"/>
</dbReference>
<dbReference type="InterPro" id="IPR028082">
    <property type="entry name" value="Peripla_BP_I"/>
</dbReference>
<keyword evidence="6" id="KW-0325">Glycoprotein</keyword>
<evidence type="ECO:0000256" key="5">
    <source>
        <dbReference type="ARBA" id="ARBA00023170"/>
    </source>
</evidence>
<feature type="domain" description="Receptor ligand binding region" evidence="7">
    <location>
        <begin position="387"/>
        <end position="737"/>
    </location>
</feature>
<gene>
    <name evidence="8" type="ORF">GUITHDRAFT_118722</name>
</gene>
<dbReference type="PaxDb" id="55529-EKX35067"/>
<dbReference type="PANTHER" id="PTHR24060">
    <property type="entry name" value="METABOTROPIC GLUTAMATE RECEPTOR"/>
    <property type="match status" value="1"/>
</dbReference>
<dbReference type="STRING" id="905079.L1IG50"/>
<evidence type="ECO:0000313" key="8">
    <source>
        <dbReference type="EMBL" id="EKX35067.1"/>
    </source>
</evidence>
<dbReference type="InterPro" id="IPR000337">
    <property type="entry name" value="GPCR_3"/>
</dbReference>
<dbReference type="Pfam" id="PF01094">
    <property type="entry name" value="ANF_receptor"/>
    <property type="match status" value="2"/>
</dbReference>
<dbReference type="InterPro" id="IPR001828">
    <property type="entry name" value="ANF_lig-bd_rcpt"/>
</dbReference>
<keyword evidence="3" id="KW-1133">Transmembrane helix</keyword>
<evidence type="ECO:0000313" key="9">
    <source>
        <dbReference type="EnsemblProtists" id="EKX35067"/>
    </source>
</evidence>
<evidence type="ECO:0000256" key="3">
    <source>
        <dbReference type="ARBA" id="ARBA00022989"/>
    </source>
</evidence>
<keyword evidence="4" id="KW-0472">Membrane</keyword>
<dbReference type="InterPro" id="IPR050726">
    <property type="entry name" value="mGluR"/>
</dbReference>
<dbReference type="HOGENOM" id="CLU_231892_0_0_1"/>
<keyword evidence="5" id="KW-0675">Receptor</keyword>
<dbReference type="Proteomes" id="UP000011087">
    <property type="component" value="Unassembled WGS sequence"/>
</dbReference>
<dbReference type="PRINTS" id="PR00248">
    <property type="entry name" value="GPCRMGR"/>
</dbReference>
<organism evidence="8">
    <name type="scientific">Guillardia theta (strain CCMP2712)</name>
    <name type="common">Cryptophyte</name>
    <dbReference type="NCBI Taxonomy" id="905079"/>
    <lineage>
        <taxon>Eukaryota</taxon>
        <taxon>Cryptophyceae</taxon>
        <taxon>Pyrenomonadales</taxon>
        <taxon>Geminigeraceae</taxon>
        <taxon>Guillardia</taxon>
    </lineage>
</organism>
<sequence length="2140" mass="240445">MQISDISVTRTLVENDLVSPAQFSLLVENSLIDAIDRMPRVPTALIGPGYSSEAIALSPYLDQRDLLSVVVSTTSPVLSNRTTFPDLVKICPPDSYQGLALADLVKSLELTSCQIITCSSVYCSGLSSKFAQHAKAMDIAYTMHLWYMSDLSGVKANLSKAVASCVASKTFVLLMTDVEATNVFLAAQELNVLHKIIWIGGEGVSSLLPKDLPPNYIGLKMSSNHSSPKMQELKSLWAQGPIHLSNSAFGNVSIPSADMWESYSYIPLAYDAVFALAYAFQTLIERNQSVDNTTALKEAFLEVQFYGVSGYVAFNSDLGPKDARYNIEQKISNNTLINIGSWTSHGGLTFHSSEPALEDGAVGVCQKIVLGGMFVVSWNKGYADAQAAAAAKVAAMMINEDKTLLSGIDFQLDIGDTSAVRAIAQNGFLSGSSFQSVRQNAMSTIVKNLSVNGATAVVGPGFSSETILTLTAMKNLQLDMFDISYSSTSDVLSNITRFPNFARTCPSDNLQGQAIADVLAHFKWQRCQLIGCQDVYCTGLAERFLQRSQELGIVVEQTFFWEFGNPSGTKSLLKTMYDNCSNTRLYILAMHNTDALELFDAAKAIGASGKIIWLGSESVTSLASGLPVGYIGMKVGFNETNPQFARMKNFWGRLDPNEYPGLTNVFTNPYLVLSYDATYAVARAFDAMIKKGLSVFNVPAIVETFRSLRFEGASGLITFNRELDPSDAKYDLVNTNENGTISVAQWEAGTITYLVQREVSQQTWLNVALTWPGGNGPNIEKSCPSISTSNSQTVLAIVLSTTLIFAFFCVVALLSWYYCCKNTEVEDHDVEIIRMIHHIRHQLKLTRRDGFLTSKEVRYRKFVLTRRRMTVIDYQLLEHLARLALVKDFELKYVNAMCSWLRSSAIFHPLAETETVSNLSSFEHSHDHGGSLQSVVSDEQMRYYLLGDFVVGCCEAMLMPDDSPEKSSTEGLDDFETRFAFFLEKATKINIWHDDELNLFPKLKAAVSKHMAMLGQHCQTRFQNMQKEAAGEKLVVFQDSHDPPRRYSPYKQSDDEVCMSSCAAGVTLTLVGLQVGAIRMHEEDAKEMLYQEENKMIQVSPSGYRVHNEDVFISQLHLRAKLINHAFQKRVLQVIQSHEVVGRTRSHDKEPTVHWEEAVLGSSDQSTICVDFDDDHNDILHHSITMDCKFEEGVRRVEVSFAPVKSLARMSQKLFKYADPLLRCVRPYSGYILDPVRLSVICEGPKKILEIFEWFNSLDESSGIKVCRVKNKFIASESQEGYRDLTIGVLFTTNCGMKIIGEIQLHDKKIHQMKIKGGEEGQRPGHMAGRTASGIGMAGVMAGGGAAGGMAPKTGMAKWIDCRWVANYLAEVSSNNHDEFEKVLPEFIKSIFGIPTDLEEIMQMDEKTKIPTPLLVSRLSPDQVDLDLEALVLAIVEGAKMTGERRHGTPSSSRNQHGKTGGLFLAVRKLRQYSQFKFPSRFLPEKLIPRQNMPVAIECSASQLLLYAIGAFPVVCRHLDARVSMSNLSMQTRGSSDAYLRVLHKYLEELMKGDPIEVKQTLDVLSAFWLDTSCFVTGQGGRMPSLTPMCLEHTTRDLRPNRRHLKAIEMLIERVTEKAICLDPRMVAHPSRGLRWELLELQPRLYNFLRTAFAYLLMRERGGNFVRDGNIQRAEEIKIYIGLWMTITGARMHSEDDELYIHGNLLFFSVILVDILRVVKAAFFKQRNLNEQQQLKPALLLDMLDRFLDGCWPSSSSSSSRANLDRSAGNLIQAMCSPEERRKSGQSRQVASTRWKIISRARKLASEYVHARTHGQVLPLLSEQKQICIDHLERCIDWRLQDMQRHPLVQVFGRDIDDDLEVLLPPCFVDIVCLQDFNLIDSPPPRYSSREAPSSILVQWQQLLHEVDSMQGLLLSSLSSLARKKQEASSWDRLLGEVKKMFAEKGSDEEAQLKALLERLDTFWIFSEDENVWDQYPVRRKDPKETKLLSAHPSKFVMRQEVPECLWDRRRQEREKRCQPPRVLRRSGRDSSVLCEVVRQKLQEQNLKSSEREQFTIARMFQDSSGQMVNSMDKTQFLSRFDLLHPRTPGGLPKSGLKRSMLVLLQWISRLVNKRLGLPWQVKAAWMLDVTVTTFTEEGL</sequence>
<reference evidence="8 10" key="1">
    <citation type="journal article" date="2012" name="Nature">
        <title>Algal genomes reveal evolutionary mosaicism and the fate of nucleomorphs.</title>
        <authorList>
            <consortium name="DOE Joint Genome Institute"/>
            <person name="Curtis B.A."/>
            <person name="Tanifuji G."/>
            <person name="Burki F."/>
            <person name="Gruber A."/>
            <person name="Irimia M."/>
            <person name="Maruyama S."/>
            <person name="Arias M.C."/>
            <person name="Ball S.G."/>
            <person name="Gile G.H."/>
            <person name="Hirakawa Y."/>
            <person name="Hopkins J.F."/>
            <person name="Kuo A."/>
            <person name="Rensing S.A."/>
            <person name="Schmutz J."/>
            <person name="Symeonidi A."/>
            <person name="Elias M."/>
            <person name="Eveleigh R.J."/>
            <person name="Herman E.K."/>
            <person name="Klute M.J."/>
            <person name="Nakayama T."/>
            <person name="Obornik M."/>
            <person name="Reyes-Prieto A."/>
            <person name="Armbrust E.V."/>
            <person name="Aves S.J."/>
            <person name="Beiko R.G."/>
            <person name="Coutinho P."/>
            <person name="Dacks J.B."/>
            <person name="Durnford D.G."/>
            <person name="Fast N.M."/>
            <person name="Green B.R."/>
            <person name="Grisdale C.J."/>
            <person name="Hempel F."/>
            <person name="Henrissat B."/>
            <person name="Hoppner M.P."/>
            <person name="Ishida K."/>
            <person name="Kim E."/>
            <person name="Koreny L."/>
            <person name="Kroth P.G."/>
            <person name="Liu Y."/>
            <person name="Malik S.B."/>
            <person name="Maier U.G."/>
            <person name="McRose D."/>
            <person name="Mock T."/>
            <person name="Neilson J.A."/>
            <person name="Onodera N.T."/>
            <person name="Poole A.M."/>
            <person name="Pritham E.J."/>
            <person name="Richards T.A."/>
            <person name="Rocap G."/>
            <person name="Roy S.W."/>
            <person name="Sarai C."/>
            <person name="Schaack S."/>
            <person name="Shirato S."/>
            <person name="Slamovits C.H."/>
            <person name="Spencer D.F."/>
            <person name="Suzuki S."/>
            <person name="Worden A.Z."/>
            <person name="Zauner S."/>
            <person name="Barry K."/>
            <person name="Bell C."/>
            <person name="Bharti A.K."/>
            <person name="Crow J.A."/>
            <person name="Grimwood J."/>
            <person name="Kramer R."/>
            <person name="Lindquist E."/>
            <person name="Lucas S."/>
            <person name="Salamov A."/>
            <person name="McFadden G.I."/>
            <person name="Lane C.E."/>
            <person name="Keeling P.J."/>
            <person name="Gray M.W."/>
            <person name="Grigoriev I.V."/>
            <person name="Archibald J.M."/>
        </authorList>
    </citation>
    <scope>NUCLEOTIDE SEQUENCE</scope>
    <source>
        <strain evidence="8 10">CCMP2712</strain>
    </source>
</reference>
<dbReference type="eggNOG" id="KOG1052">
    <property type="taxonomic scope" value="Eukaryota"/>
</dbReference>
<evidence type="ECO:0000256" key="2">
    <source>
        <dbReference type="ARBA" id="ARBA00022692"/>
    </source>
</evidence>
<dbReference type="EMBL" id="JH993097">
    <property type="protein sequence ID" value="EKX35067.1"/>
    <property type="molecule type" value="Genomic_DNA"/>
</dbReference>